<dbReference type="InterPro" id="IPR059026">
    <property type="entry name" value="LpqB_N"/>
</dbReference>
<keyword evidence="3 6" id="KW-0472">Membrane</keyword>
<keyword evidence="4 6" id="KW-0564">Palmitate</keyword>
<dbReference type="InterPro" id="IPR018910">
    <property type="entry name" value="LpqB_C"/>
</dbReference>
<dbReference type="InterPro" id="IPR019606">
    <property type="entry name" value="GerMN"/>
</dbReference>
<dbReference type="PROSITE" id="PS51257">
    <property type="entry name" value="PROKAR_LIPOPROTEIN"/>
    <property type="match status" value="1"/>
</dbReference>
<name>A0A3G8JV50_9ACTN</name>
<dbReference type="GO" id="GO:0005886">
    <property type="term" value="C:plasma membrane"/>
    <property type="evidence" value="ECO:0007669"/>
    <property type="project" value="UniProtKB-SubCell"/>
</dbReference>
<dbReference type="AlphaFoldDB" id="A0A3G8JV50"/>
<dbReference type="SMART" id="SM00909">
    <property type="entry name" value="Germane"/>
    <property type="match status" value="1"/>
</dbReference>
<evidence type="ECO:0000313" key="9">
    <source>
        <dbReference type="Proteomes" id="UP000271469"/>
    </source>
</evidence>
<keyword evidence="2 6" id="KW-0732">Signal</keyword>
<dbReference type="KEGG" id="gom:D7316_05066"/>
<sequence>MSPPDRTIGRRRPWHRSRWAVPIALVLACLLAACGSIPNNSSPQPITAFARQGPTNAVPVPQRDMDPEALVRAFLKATADPDAGHGAARNFLTTASSEQWDDRGDMLVVDEINVFVDQRSEDAVRLRLIGDNVGTLKSDGQLLPATGRVETTLALTRVGDQWRIDGPLPNGTMIDRNQFDAAYRAVTLYFTDRNLQRLVADPRWLYAGKDTEPTVLINHLIAGQAADLDGSVDSGFPNGAALRGPVSSLSGGGVRIELTGIGSSSVRDRTALAAQIIWTLDGADIGGPYIINADGGPLIPERASGWQTADVRSFDPTAVPATDVGLNIIRSGALLKVTDSGTVPVGGPLGTSTAVRSATISSDGQRTAAVLARSNPTPRLDLAIGPYGAEPGVAVSGNSITRPSFGQDANTVWAVLDGRPVQWVRHESGASDRLTSVDASSIATVARGAITELQVCPDGVRAALIVGGQVVFAVISTNAEGAVSLTSPRIAAYNIGNRAVSLDWASPTTLMIARDAVESPVVQLAINGTPAVGLLSGNLSPPVRAVVADQSTVYVGDTRGVLRLGSANGQPDQYWTEVEPAMSPNAVPVLP</sequence>
<evidence type="ECO:0000259" key="7">
    <source>
        <dbReference type="SMART" id="SM00909"/>
    </source>
</evidence>
<evidence type="ECO:0000256" key="4">
    <source>
        <dbReference type="ARBA" id="ARBA00023139"/>
    </source>
</evidence>
<evidence type="ECO:0000256" key="1">
    <source>
        <dbReference type="ARBA" id="ARBA00022475"/>
    </source>
</evidence>
<proteinExistence type="inferred from homology"/>
<evidence type="ECO:0000256" key="6">
    <source>
        <dbReference type="HAMAP-Rule" id="MF_01373"/>
    </source>
</evidence>
<keyword evidence="1 6" id="KW-1003">Cell membrane</keyword>
<dbReference type="OrthoDB" id="3226781at2"/>
<dbReference type="Pfam" id="PF25976">
    <property type="entry name" value="LpqB_N"/>
    <property type="match status" value="1"/>
</dbReference>
<dbReference type="Pfam" id="PF10647">
    <property type="entry name" value="Gmad1"/>
    <property type="match status" value="1"/>
</dbReference>
<evidence type="ECO:0000256" key="3">
    <source>
        <dbReference type="ARBA" id="ARBA00023136"/>
    </source>
</evidence>
<keyword evidence="9" id="KW-1185">Reference proteome</keyword>
<dbReference type="EMBL" id="CP033972">
    <property type="protein sequence ID" value="AZG48449.1"/>
    <property type="molecule type" value="Genomic_DNA"/>
</dbReference>
<dbReference type="RefSeq" id="WP_124710650.1">
    <property type="nucleotide sequence ID" value="NZ_CP033972.1"/>
</dbReference>
<comment type="subcellular location">
    <subcellularLocation>
        <location evidence="6">Cell membrane</location>
        <topology evidence="6">Lipid-anchor</topology>
    </subcellularLocation>
</comment>
<keyword evidence="5 6" id="KW-0449">Lipoprotein</keyword>
<evidence type="ECO:0000256" key="2">
    <source>
        <dbReference type="ARBA" id="ARBA00022729"/>
    </source>
</evidence>
<dbReference type="HAMAP" id="MF_01373">
    <property type="entry name" value="LpqB_lipoprot"/>
    <property type="match status" value="1"/>
</dbReference>
<feature type="domain" description="GerMN" evidence="7">
    <location>
        <begin position="213"/>
        <end position="302"/>
    </location>
</feature>
<dbReference type="Pfam" id="PF10646">
    <property type="entry name" value="Germane"/>
    <property type="match status" value="1"/>
</dbReference>
<organism evidence="8 9">
    <name type="scientific">Gordonia insulae</name>
    <dbReference type="NCBI Taxonomy" id="2420509"/>
    <lineage>
        <taxon>Bacteria</taxon>
        <taxon>Bacillati</taxon>
        <taxon>Actinomycetota</taxon>
        <taxon>Actinomycetes</taxon>
        <taxon>Mycobacteriales</taxon>
        <taxon>Gordoniaceae</taxon>
        <taxon>Gordonia</taxon>
    </lineage>
</organism>
<gene>
    <name evidence="6 8" type="primary">lpqB</name>
    <name evidence="8" type="ORF">D7316_05066</name>
</gene>
<evidence type="ECO:0000256" key="5">
    <source>
        <dbReference type="ARBA" id="ARBA00023288"/>
    </source>
</evidence>
<evidence type="ECO:0000313" key="8">
    <source>
        <dbReference type="EMBL" id="AZG48449.1"/>
    </source>
</evidence>
<dbReference type="Proteomes" id="UP000271469">
    <property type="component" value="Chromosome"/>
</dbReference>
<dbReference type="NCBIfam" id="NF010141">
    <property type="entry name" value="PRK13616.1"/>
    <property type="match status" value="1"/>
</dbReference>
<protein>
    <recommendedName>
        <fullName evidence="6">Lipoprotein LpqB</fullName>
    </recommendedName>
</protein>
<reference evidence="8 9" key="1">
    <citation type="submission" date="2018-11" db="EMBL/GenBank/DDBJ databases">
        <title>Gordonia insulae sp. nov., isolated from an island soil.</title>
        <authorList>
            <person name="Kim Y.S."/>
            <person name="Kim S.B."/>
        </authorList>
    </citation>
    <scope>NUCLEOTIDE SEQUENCE [LARGE SCALE GENOMIC DNA]</scope>
    <source>
        <strain evidence="8 9">MMS17-SY073</strain>
    </source>
</reference>
<dbReference type="InterPro" id="IPR023959">
    <property type="entry name" value="LpqB"/>
</dbReference>
<accession>A0A3G8JV50</accession>
<comment type="similarity">
    <text evidence="6">Belongs to the LpqB lipoprotein family.</text>
</comment>